<reference evidence="3 4" key="1">
    <citation type="journal article" date="2016" name="Nat. Commun.">
        <title>Thousands of microbial genomes shed light on interconnected biogeochemical processes in an aquifer system.</title>
        <authorList>
            <person name="Anantharaman K."/>
            <person name="Brown C.T."/>
            <person name="Hug L.A."/>
            <person name="Sharon I."/>
            <person name="Castelle C.J."/>
            <person name="Probst A.J."/>
            <person name="Thomas B.C."/>
            <person name="Singh A."/>
            <person name="Wilkins M.J."/>
            <person name="Karaoz U."/>
            <person name="Brodie E.L."/>
            <person name="Williams K.H."/>
            <person name="Hubbard S.S."/>
            <person name="Banfield J.F."/>
        </authorList>
    </citation>
    <scope>NUCLEOTIDE SEQUENCE [LARGE SCALE GENOMIC DNA]</scope>
</reference>
<accession>A0A1G1W6V6</accession>
<dbReference type="CDD" id="cd00077">
    <property type="entry name" value="HDc"/>
    <property type="match status" value="1"/>
</dbReference>
<keyword evidence="1" id="KW-0378">Hydrolase</keyword>
<protein>
    <recommendedName>
        <fullName evidence="2">HD/PDEase domain-containing protein</fullName>
    </recommendedName>
</protein>
<dbReference type="Pfam" id="PF12917">
    <property type="entry name" value="YfbR-like"/>
    <property type="match status" value="1"/>
</dbReference>
<dbReference type="AlphaFoldDB" id="A0A1G1W6V6"/>
<dbReference type="GO" id="GO:0002953">
    <property type="term" value="F:5'-deoxynucleotidase activity"/>
    <property type="evidence" value="ECO:0007669"/>
    <property type="project" value="InterPro"/>
</dbReference>
<dbReference type="PANTHER" id="PTHR11845:SF13">
    <property type="entry name" value="5'-DEOXYNUCLEOTIDASE HDDC2"/>
    <property type="match status" value="1"/>
</dbReference>
<dbReference type="Proteomes" id="UP000176631">
    <property type="component" value="Unassembled WGS sequence"/>
</dbReference>
<dbReference type="STRING" id="1802593.A2172_04205"/>
<evidence type="ECO:0000256" key="1">
    <source>
        <dbReference type="ARBA" id="ARBA00022801"/>
    </source>
</evidence>
<dbReference type="PANTHER" id="PTHR11845">
    <property type="entry name" value="5'-DEOXYNUCLEOTIDASE HDDC2"/>
    <property type="match status" value="1"/>
</dbReference>
<evidence type="ECO:0000259" key="2">
    <source>
        <dbReference type="SMART" id="SM00471"/>
    </source>
</evidence>
<organism evidence="3 4">
    <name type="scientific">Candidatus Woykebacteria bacterium RBG_13_40_15</name>
    <dbReference type="NCBI Taxonomy" id="1802593"/>
    <lineage>
        <taxon>Bacteria</taxon>
        <taxon>Candidatus Woykeibacteriota</taxon>
    </lineage>
</organism>
<evidence type="ECO:0000313" key="4">
    <source>
        <dbReference type="Proteomes" id="UP000176631"/>
    </source>
</evidence>
<dbReference type="SMART" id="SM00471">
    <property type="entry name" value="HDc"/>
    <property type="match status" value="1"/>
</dbReference>
<dbReference type="InterPro" id="IPR039356">
    <property type="entry name" value="YfbR/HDDC2"/>
</dbReference>
<dbReference type="SUPFAM" id="SSF109604">
    <property type="entry name" value="HD-domain/PDEase-like"/>
    <property type="match status" value="1"/>
</dbReference>
<proteinExistence type="predicted"/>
<dbReference type="EMBL" id="MHCP01000025">
    <property type="protein sequence ID" value="OGY23403.1"/>
    <property type="molecule type" value="Genomic_DNA"/>
</dbReference>
<dbReference type="Gene3D" id="1.10.3210.10">
    <property type="entry name" value="Hypothetical protein af1432"/>
    <property type="match status" value="1"/>
</dbReference>
<sequence length="190" mass="22296">MAKIFDHLLNRNLAHVTRYNNRAQHFPESVAEHSFYTAYFTLILCQLLEKKKIKVDCAAALQMAIVHDVEEGLTGDIINPFKHYNDEVYRAIRKVSDKMVWEMFVDLPRDLQKTLYSWWKKEGEKENIEAQIVKVADKLSLLSKCSEEIQAGNNYFEEIYKLQLSGLKNLELSWWKKIRKEVLSGAEKEL</sequence>
<dbReference type="InterPro" id="IPR003607">
    <property type="entry name" value="HD/PDEase_dom"/>
</dbReference>
<dbReference type="GO" id="GO:0005737">
    <property type="term" value="C:cytoplasm"/>
    <property type="evidence" value="ECO:0007669"/>
    <property type="project" value="TreeGrafter"/>
</dbReference>
<gene>
    <name evidence="3" type="ORF">A2172_04205</name>
</gene>
<evidence type="ECO:0000313" key="3">
    <source>
        <dbReference type="EMBL" id="OGY23403.1"/>
    </source>
</evidence>
<feature type="domain" description="HD/PDEase" evidence="2">
    <location>
        <begin position="26"/>
        <end position="151"/>
    </location>
</feature>
<name>A0A1G1W6V6_9BACT</name>
<comment type="caution">
    <text evidence="3">The sequence shown here is derived from an EMBL/GenBank/DDBJ whole genome shotgun (WGS) entry which is preliminary data.</text>
</comment>